<feature type="compositionally biased region" description="Basic and acidic residues" evidence="1">
    <location>
        <begin position="9"/>
        <end position="26"/>
    </location>
</feature>
<sequence length="302" mass="33279">MKNGLQFADHGESEPEAAVHKEESKPSVRSSSSSSHDQVQPLAAQSKTEVQVKQEKEESGVVESTKRKTRPATPSEPPSTPSSPESACVRPSMTKRSKWIITPVSRTGLQDLPSVARSNHMPEQGGSGNTDRGAVDGVPESLPEDDMQTAIGVNPTIRLPKGEHPIFTVLRGKAMVAEARSAEPAMSQANSELLKSLHEFAEYVRTMRDEMDEEDKILCKRAMAAIISMIKTNEDIHRATEKYCDFVDKAMDSLYDAILESQEGEGDSQEEEDDSQEEEDDSQEADDSQEEEDDSQKEENQA</sequence>
<dbReference type="AlphaFoldDB" id="A0A1B9GHW3"/>
<name>A0A1B9GHW3_9TREE</name>
<proteinExistence type="predicted"/>
<dbReference type="Proteomes" id="UP000092666">
    <property type="component" value="Unassembled WGS sequence"/>
</dbReference>
<evidence type="ECO:0000313" key="2">
    <source>
        <dbReference type="EMBL" id="OCF30585.1"/>
    </source>
</evidence>
<feature type="region of interest" description="Disordered" evidence="1">
    <location>
        <begin position="110"/>
        <end position="136"/>
    </location>
</feature>
<feature type="compositionally biased region" description="Acidic residues" evidence="1">
    <location>
        <begin position="262"/>
        <end position="296"/>
    </location>
</feature>
<dbReference type="EMBL" id="KV700146">
    <property type="protein sequence ID" value="OCF30585.1"/>
    <property type="molecule type" value="Genomic_DNA"/>
</dbReference>
<feature type="region of interest" description="Disordered" evidence="1">
    <location>
        <begin position="1"/>
        <end position="98"/>
    </location>
</feature>
<organism evidence="2 3">
    <name type="scientific">Kwoniella heveanensis BCC8398</name>
    <dbReference type="NCBI Taxonomy" id="1296120"/>
    <lineage>
        <taxon>Eukaryota</taxon>
        <taxon>Fungi</taxon>
        <taxon>Dikarya</taxon>
        <taxon>Basidiomycota</taxon>
        <taxon>Agaricomycotina</taxon>
        <taxon>Tremellomycetes</taxon>
        <taxon>Tremellales</taxon>
        <taxon>Cryptococcaceae</taxon>
        <taxon>Kwoniella</taxon>
    </lineage>
</organism>
<feature type="compositionally biased region" description="Basic and acidic residues" evidence="1">
    <location>
        <begin position="50"/>
        <end position="59"/>
    </location>
</feature>
<evidence type="ECO:0000313" key="3">
    <source>
        <dbReference type="Proteomes" id="UP000092666"/>
    </source>
</evidence>
<accession>A0A1B9GHW3</accession>
<protein>
    <submittedName>
        <fullName evidence="2">Uncharacterized protein</fullName>
    </submittedName>
</protein>
<reference evidence="3" key="2">
    <citation type="submission" date="2013-12" db="EMBL/GenBank/DDBJ databases">
        <title>Evolution of pathogenesis and genome organization in the Tremellales.</title>
        <authorList>
            <person name="Cuomo C."/>
            <person name="Litvintseva A."/>
            <person name="Heitman J."/>
            <person name="Chen Y."/>
            <person name="Sun S."/>
            <person name="Springer D."/>
            <person name="Dromer F."/>
            <person name="Young S."/>
            <person name="Zeng Q."/>
            <person name="Chapman S."/>
            <person name="Gujja S."/>
            <person name="Saif S."/>
            <person name="Birren B."/>
        </authorList>
    </citation>
    <scope>NUCLEOTIDE SEQUENCE [LARGE SCALE GENOMIC DNA]</scope>
    <source>
        <strain evidence="3">BCC8398</strain>
    </source>
</reference>
<gene>
    <name evidence="2" type="ORF">I316_07788</name>
</gene>
<keyword evidence="3" id="KW-1185">Reference proteome</keyword>
<evidence type="ECO:0000256" key="1">
    <source>
        <dbReference type="SAM" id="MobiDB-lite"/>
    </source>
</evidence>
<reference evidence="2 3" key="1">
    <citation type="submission" date="2013-07" db="EMBL/GenBank/DDBJ databases">
        <title>The Genome Sequence of Cryptococcus heveanensis BCC8398.</title>
        <authorList>
            <consortium name="The Broad Institute Genome Sequencing Platform"/>
            <person name="Cuomo C."/>
            <person name="Litvintseva A."/>
            <person name="Chen Y."/>
            <person name="Heitman J."/>
            <person name="Sun S."/>
            <person name="Springer D."/>
            <person name="Dromer F."/>
            <person name="Young S.K."/>
            <person name="Zeng Q."/>
            <person name="Gargeya S."/>
            <person name="Fitzgerald M."/>
            <person name="Abouelleil A."/>
            <person name="Alvarado L."/>
            <person name="Berlin A.M."/>
            <person name="Chapman S.B."/>
            <person name="Dewar J."/>
            <person name="Goldberg J."/>
            <person name="Griggs A."/>
            <person name="Gujja S."/>
            <person name="Hansen M."/>
            <person name="Howarth C."/>
            <person name="Imamovic A."/>
            <person name="Larimer J."/>
            <person name="McCowan C."/>
            <person name="Murphy C."/>
            <person name="Pearson M."/>
            <person name="Priest M."/>
            <person name="Roberts A."/>
            <person name="Saif S."/>
            <person name="Shea T."/>
            <person name="Sykes S."/>
            <person name="Wortman J."/>
            <person name="Nusbaum C."/>
            <person name="Birren B."/>
        </authorList>
    </citation>
    <scope>NUCLEOTIDE SEQUENCE [LARGE SCALE GENOMIC DNA]</scope>
    <source>
        <strain evidence="2 3">BCC8398</strain>
    </source>
</reference>
<feature type="region of interest" description="Disordered" evidence="1">
    <location>
        <begin position="258"/>
        <end position="302"/>
    </location>
</feature>